<keyword evidence="7" id="KW-0808">Transferase</keyword>
<evidence type="ECO:0000256" key="11">
    <source>
        <dbReference type="ARBA" id="ARBA00031350"/>
    </source>
</evidence>
<dbReference type="GO" id="GO:0008168">
    <property type="term" value="F:methyltransferase activity"/>
    <property type="evidence" value="ECO:0007669"/>
    <property type="project" value="UniProtKB-KW"/>
</dbReference>
<reference evidence="13" key="1">
    <citation type="journal article" date="2019" name="Int. J. Syst. Evol. Microbiol.">
        <title>The Global Catalogue of Microorganisms (GCM) 10K type strain sequencing project: providing services to taxonomists for standard genome sequencing and annotation.</title>
        <authorList>
            <consortium name="The Broad Institute Genomics Platform"/>
            <consortium name="The Broad Institute Genome Sequencing Center for Infectious Disease"/>
            <person name="Wu L."/>
            <person name="Ma J."/>
        </authorList>
    </citation>
    <scope>NUCLEOTIDE SEQUENCE [LARGE SCALE GENOMIC DNA]</scope>
    <source>
        <strain evidence="13">CCUG 63369</strain>
    </source>
</reference>
<dbReference type="Gene3D" id="3.40.50.150">
    <property type="entry name" value="Vaccinia Virus protein VP39"/>
    <property type="match status" value="1"/>
</dbReference>
<dbReference type="Proteomes" id="UP001596956">
    <property type="component" value="Unassembled WGS sequence"/>
</dbReference>
<evidence type="ECO:0000313" key="12">
    <source>
        <dbReference type="EMBL" id="MFD0799839.1"/>
    </source>
</evidence>
<dbReference type="InterPro" id="IPR000682">
    <property type="entry name" value="PCMT"/>
</dbReference>
<evidence type="ECO:0000256" key="7">
    <source>
        <dbReference type="ARBA" id="ARBA00022679"/>
    </source>
</evidence>
<dbReference type="NCBIfam" id="TIGR04364">
    <property type="entry name" value="methyltran_FxLD"/>
    <property type="match status" value="1"/>
</dbReference>
<comment type="similarity">
    <text evidence="2">Belongs to the methyltransferase superfamily. L-isoaspartyl/D-aspartyl protein methyltransferase family.</text>
</comment>
<sequence>MTDTSNRADEVDGEARAERLRHDLVTTLQDNGWVSDARVADALAAVPRHAFVPQATLGSAYAHATVSVKDDADGASLSCASVPAIVAMMLQQADLTPGQRVLEIGAGTGYNAALLARLTAPSGRVTTVDVDPDLVEKARAHLQNTGYGESVEAVCSDGADGHPAGAPFDRIMATVGAFDIPPAWLNQLAPDGRIVVPVRLAGDASRAIAFVRADDHWQGMDVQMCTFLPLRDSSASDPRRTLAVTADEGVVLQVSRDQTIESGAVHGVLDEQRSEVWTGVVFGGNESFGDLWLWLALALENSLSRMPVTRDAAEAGGVEPMLPWGSMATTARTGERGLAYLTLRPCGERHEVGVIAHGAAGPALAEAMAREITEWSEHYRNGEVGVDLYSRPLAPPQPSPGRFVLARPTAHLAVTWRH</sequence>
<accession>A0ABW3B9U6</accession>
<comment type="subcellular location">
    <subcellularLocation>
        <location evidence="1">Cytoplasm</location>
    </subcellularLocation>
</comment>
<evidence type="ECO:0000256" key="5">
    <source>
        <dbReference type="ARBA" id="ARBA00022490"/>
    </source>
</evidence>
<evidence type="ECO:0000256" key="2">
    <source>
        <dbReference type="ARBA" id="ARBA00005369"/>
    </source>
</evidence>
<dbReference type="Pfam" id="PF01135">
    <property type="entry name" value="PCMT"/>
    <property type="match status" value="1"/>
</dbReference>
<evidence type="ECO:0000256" key="10">
    <source>
        <dbReference type="ARBA" id="ARBA00031323"/>
    </source>
</evidence>
<evidence type="ECO:0000256" key="8">
    <source>
        <dbReference type="ARBA" id="ARBA00022691"/>
    </source>
</evidence>
<keyword evidence="13" id="KW-1185">Reference proteome</keyword>
<evidence type="ECO:0000256" key="3">
    <source>
        <dbReference type="ARBA" id="ARBA00011890"/>
    </source>
</evidence>
<evidence type="ECO:0000256" key="6">
    <source>
        <dbReference type="ARBA" id="ARBA00022603"/>
    </source>
</evidence>
<dbReference type="SUPFAM" id="SSF53335">
    <property type="entry name" value="S-adenosyl-L-methionine-dependent methyltransferases"/>
    <property type="match status" value="1"/>
</dbReference>
<proteinExistence type="inferred from homology"/>
<protein>
    <recommendedName>
        <fullName evidence="4">Protein-L-isoaspartate O-methyltransferase</fullName>
        <ecNumber evidence="3">2.1.1.77</ecNumber>
    </recommendedName>
    <alternativeName>
        <fullName evidence="11">L-isoaspartyl protein carboxyl methyltransferase</fullName>
    </alternativeName>
    <alternativeName>
        <fullName evidence="9">Protein L-isoaspartyl methyltransferase</fullName>
    </alternativeName>
    <alternativeName>
        <fullName evidence="10">Protein-beta-aspartate methyltransferase</fullName>
    </alternativeName>
</protein>
<dbReference type="PANTHER" id="PTHR11579:SF0">
    <property type="entry name" value="PROTEIN-L-ISOASPARTATE(D-ASPARTATE) O-METHYLTRANSFERASE"/>
    <property type="match status" value="1"/>
</dbReference>
<evidence type="ECO:0000256" key="4">
    <source>
        <dbReference type="ARBA" id="ARBA00013346"/>
    </source>
</evidence>
<dbReference type="EC" id="2.1.1.77" evidence="3"/>
<organism evidence="12 13">
    <name type="scientific">Streptomonospora algeriensis</name>
    <dbReference type="NCBI Taxonomy" id="995084"/>
    <lineage>
        <taxon>Bacteria</taxon>
        <taxon>Bacillati</taxon>
        <taxon>Actinomycetota</taxon>
        <taxon>Actinomycetes</taxon>
        <taxon>Streptosporangiales</taxon>
        <taxon>Nocardiopsidaceae</taxon>
        <taxon>Streptomonospora</taxon>
    </lineage>
</organism>
<dbReference type="EMBL" id="JBHTHR010000006">
    <property type="protein sequence ID" value="MFD0799839.1"/>
    <property type="molecule type" value="Genomic_DNA"/>
</dbReference>
<evidence type="ECO:0000313" key="13">
    <source>
        <dbReference type="Proteomes" id="UP001596956"/>
    </source>
</evidence>
<dbReference type="PANTHER" id="PTHR11579">
    <property type="entry name" value="PROTEIN-L-ISOASPARTATE O-METHYLTRANSFERASE"/>
    <property type="match status" value="1"/>
</dbReference>
<keyword evidence="8" id="KW-0949">S-adenosyl-L-methionine</keyword>
<dbReference type="GO" id="GO:0032259">
    <property type="term" value="P:methylation"/>
    <property type="evidence" value="ECO:0007669"/>
    <property type="project" value="UniProtKB-KW"/>
</dbReference>
<evidence type="ECO:0000256" key="9">
    <source>
        <dbReference type="ARBA" id="ARBA00030757"/>
    </source>
</evidence>
<gene>
    <name evidence="12" type="primary">fxlM</name>
    <name evidence="12" type="ORF">ACFQZU_00690</name>
</gene>
<dbReference type="InterPro" id="IPR029063">
    <property type="entry name" value="SAM-dependent_MTases_sf"/>
</dbReference>
<evidence type="ECO:0000256" key="1">
    <source>
        <dbReference type="ARBA" id="ARBA00004496"/>
    </source>
</evidence>
<dbReference type="InterPro" id="IPR027573">
    <property type="entry name" value="Methyltran_FxLD"/>
</dbReference>
<name>A0ABW3B9U6_9ACTN</name>
<comment type="caution">
    <text evidence="12">The sequence shown here is derived from an EMBL/GenBank/DDBJ whole genome shotgun (WGS) entry which is preliminary data.</text>
</comment>
<keyword evidence="6 12" id="KW-0489">Methyltransferase</keyword>
<dbReference type="CDD" id="cd02440">
    <property type="entry name" value="AdoMet_MTases"/>
    <property type="match status" value="1"/>
</dbReference>
<keyword evidence="5" id="KW-0963">Cytoplasm</keyword>